<name>A0AA94HU61_DESDE</name>
<evidence type="ECO:0000256" key="6">
    <source>
        <dbReference type="ARBA" id="ARBA00022989"/>
    </source>
</evidence>
<evidence type="ECO:0000256" key="8">
    <source>
        <dbReference type="SAM" id="Phobius"/>
    </source>
</evidence>
<dbReference type="InterPro" id="IPR004840">
    <property type="entry name" value="Amino_acid_permease_CS"/>
</dbReference>
<dbReference type="EMBL" id="FPIW01000048">
    <property type="protein sequence ID" value="SFW63255.1"/>
    <property type="molecule type" value="Genomic_DNA"/>
</dbReference>
<feature type="transmembrane region" description="Helical" evidence="8">
    <location>
        <begin position="167"/>
        <end position="189"/>
    </location>
</feature>
<feature type="domain" description="Amino acid permease/ SLC12A" evidence="9">
    <location>
        <begin position="25"/>
        <end position="466"/>
    </location>
</feature>
<feature type="transmembrane region" description="Helical" evidence="8">
    <location>
        <begin position="134"/>
        <end position="155"/>
    </location>
</feature>
<feature type="transmembrane region" description="Helical" evidence="8">
    <location>
        <begin position="49"/>
        <end position="69"/>
    </location>
</feature>
<feature type="transmembrane region" description="Helical" evidence="8">
    <location>
        <begin position="440"/>
        <end position="458"/>
    </location>
</feature>
<dbReference type="GO" id="GO:0005886">
    <property type="term" value="C:plasma membrane"/>
    <property type="evidence" value="ECO:0007669"/>
    <property type="project" value="UniProtKB-SubCell"/>
</dbReference>
<protein>
    <submittedName>
        <fullName evidence="10">D-serine/D-alanine/glycine:proton symporter, AAT family</fullName>
    </submittedName>
</protein>
<feature type="transmembrane region" description="Helical" evidence="8">
    <location>
        <begin position="106"/>
        <end position="128"/>
    </location>
</feature>
<keyword evidence="7 8" id="KW-0472">Membrane</keyword>
<dbReference type="Gene3D" id="1.20.1740.10">
    <property type="entry name" value="Amino acid/polyamine transporter I"/>
    <property type="match status" value="1"/>
</dbReference>
<evidence type="ECO:0000259" key="9">
    <source>
        <dbReference type="Pfam" id="PF00324"/>
    </source>
</evidence>
<dbReference type="GO" id="GO:0055085">
    <property type="term" value="P:transmembrane transport"/>
    <property type="evidence" value="ECO:0007669"/>
    <property type="project" value="InterPro"/>
</dbReference>
<comment type="caution">
    <text evidence="10">The sequence shown here is derived from an EMBL/GenBank/DDBJ whole genome shotgun (WGS) entry which is preliminary data.</text>
</comment>
<dbReference type="PIRSF" id="PIRSF006060">
    <property type="entry name" value="AA_transporter"/>
    <property type="match status" value="1"/>
</dbReference>
<proteinExistence type="predicted"/>
<dbReference type="Proteomes" id="UP000182680">
    <property type="component" value="Unassembled WGS sequence"/>
</dbReference>
<keyword evidence="6 8" id="KW-1133">Transmembrane helix</keyword>
<keyword evidence="2" id="KW-0813">Transport</keyword>
<feature type="transmembrane region" description="Helical" evidence="8">
    <location>
        <begin position="286"/>
        <end position="310"/>
    </location>
</feature>
<dbReference type="NCBIfam" id="NF008272">
    <property type="entry name" value="PRK11049.1"/>
    <property type="match status" value="1"/>
</dbReference>
<feature type="transmembrane region" description="Helical" evidence="8">
    <location>
        <begin position="416"/>
        <end position="434"/>
    </location>
</feature>
<evidence type="ECO:0000256" key="5">
    <source>
        <dbReference type="ARBA" id="ARBA00022970"/>
    </source>
</evidence>
<dbReference type="PANTHER" id="PTHR43495:SF2">
    <property type="entry name" value="D-SERINE_D-ALANINE_GLYCINE TRANSPORTER"/>
    <property type="match status" value="1"/>
</dbReference>
<evidence type="ECO:0000256" key="4">
    <source>
        <dbReference type="ARBA" id="ARBA00022692"/>
    </source>
</evidence>
<sequence>MSDKPTPPVGHEDPHTLKRGLSQRHIQLIAIGGAIGTGLFMGSGKTINLAGPSIIFVYAIIGAFLYLVMRAMGELLLSNLKYKSFTDMAEDIVGPWAGFFVGWTYWFCWIVTGTADVIAIASYFHFWFPTLSVWIPSILFVLLIMALNLVSVNLFGEMEFWFASIKIVAIMAIICAGAVMVITGFTSSISGDVAAVSNLWDHGGWFPKGIFGFFAGFQIAMFAFVGIELIGTTAAEAKDPEINLPKAINTIPFRIVFFYVFALVAIMCITPWSAIDPETSPFVHTFVAVGIPAAASIVNFVVLTSAASSANSGIYSTSRMLYGLSLAGVAPKSFGKLSSHRVPANGLLFSCLCLLLGASMLIIMPTIMAAFTVMTTISAICFIFVWSMILVSYYVYRKKYPERHAASKFKLPGGVFSCWICWIFFAIVLVLLTFEADTRMAMLTTPLWFVLLGISYYFSHKNHVSKRQNGANN</sequence>
<dbReference type="FunFam" id="1.20.1740.10:FF:000001">
    <property type="entry name" value="Amino acid permease"/>
    <property type="match status" value="1"/>
</dbReference>
<dbReference type="OMA" id="PWRDVVP"/>
<evidence type="ECO:0000313" key="10">
    <source>
        <dbReference type="EMBL" id="SFW63255.1"/>
    </source>
</evidence>
<dbReference type="RefSeq" id="WP_012624615.1">
    <property type="nucleotide sequence ID" value="NZ_FPIW01000048.1"/>
</dbReference>
<feature type="transmembrane region" description="Helical" evidence="8">
    <location>
        <begin position="377"/>
        <end position="396"/>
    </location>
</feature>
<evidence type="ECO:0000256" key="3">
    <source>
        <dbReference type="ARBA" id="ARBA00022475"/>
    </source>
</evidence>
<organism evidence="10 11">
    <name type="scientific">Desulfovibrio desulfuricans</name>
    <dbReference type="NCBI Taxonomy" id="876"/>
    <lineage>
        <taxon>Bacteria</taxon>
        <taxon>Pseudomonadati</taxon>
        <taxon>Thermodesulfobacteriota</taxon>
        <taxon>Desulfovibrionia</taxon>
        <taxon>Desulfovibrionales</taxon>
        <taxon>Desulfovibrionaceae</taxon>
        <taxon>Desulfovibrio</taxon>
    </lineage>
</organism>
<keyword evidence="5" id="KW-0029">Amino-acid transport</keyword>
<evidence type="ECO:0000256" key="7">
    <source>
        <dbReference type="ARBA" id="ARBA00023136"/>
    </source>
</evidence>
<feature type="transmembrane region" description="Helical" evidence="8">
    <location>
        <begin position="251"/>
        <end position="274"/>
    </location>
</feature>
<feature type="transmembrane region" description="Helical" evidence="8">
    <location>
        <begin position="209"/>
        <end position="230"/>
    </location>
</feature>
<feature type="transmembrane region" description="Helical" evidence="8">
    <location>
        <begin position="346"/>
        <end position="371"/>
    </location>
</feature>
<dbReference type="Pfam" id="PF00324">
    <property type="entry name" value="AA_permease"/>
    <property type="match status" value="1"/>
</dbReference>
<dbReference type="PROSITE" id="PS00218">
    <property type="entry name" value="AMINO_ACID_PERMEASE_1"/>
    <property type="match status" value="1"/>
</dbReference>
<gene>
    <name evidence="10" type="ORF">SAMN02910291_02210</name>
</gene>
<dbReference type="PANTHER" id="PTHR43495">
    <property type="entry name" value="GABA PERMEASE"/>
    <property type="match status" value="1"/>
</dbReference>
<dbReference type="AlphaFoldDB" id="A0AA94HU61"/>
<evidence type="ECO:0000256" key="2">
    <source>
        <dbReference type="ARBA" id="ARBA00022448"/>
    </source>
</evidence>
<dbReference type="GO" id="GO:0006865">
    <property type="term" value="P:amino acid transport"/>
    <property type="evidence" value="ECO:0007669"/>
    <property type="project" value="UniProtKB-KW"/>
</dbReference>
<dbReference type="InterPro" id="IPR004841">
    <property type="entry name" value="AA-permease/SLC12A_dom"/>
</dbReference>
<comment type="subcellular location">
    <subcellularLocation>
        <location evidence="1">Cell membrane</location>
        <topology evidence="1">Multi-pass membrane protein</topology>
    </subcellularLocation>
</comment>
<reference evidence="11" key="1">
    <citation type="submission" date="2016-11" db="EMBL/GenBank/DDBJ databases">
        <authorList>
            <person name="Jaros S."/>
            <person name="Januszkiewicz K."/>
            <person name="Wedrychowicz H."/>
        </authorList>
    </citation>
    <scope>NUCLEOTIDE SEQUENCE [LARGE SCALE GENOMIC DNA]</scope>
    <source>
        <strain evidence="11">DSM 7057</strain>
    </source>
</reference>
<evidence type="ECO:0000256" key="1">
    <source>
        <dbReference type="ARBA" id="ARBA00004651"/>
    </source>
</evidence>
<keyword evidence="3" id="KW-1003">Cell membrane</keyword>
<keyword evidence="4 8" id="KW-0812">Transmembrane</keyword>
<accession>A0AA94HU61</accession>
<evidence type="ECO:0000313" key="11">
    <source>
        <dbReference type="Proteomes" id="UP000182680"/>
    </source>
</evidence>